<accession>A0ABD2KXD0</accession>
<feature type="transmembrane region" description="Helical" evidence="2">
    <location>
        <begin position="247"/>
        <end position="271"/>
    </location>
</feature>
<dbReference type="Proteomes" id="UP001620626">
    <property type="component" value="Unassembled WGS sequence"/>
</dbReference>
<dbReference type="Pfam" id="PF03125">
    <property type="entry name" value="Sre"/>
    <property type="match status" value="1"/>
</dbReference>
<name>A0ABD2KXD0_9BILA</name>
<feature type="transmembrane region" description="Helical" evidence="2">
    <location>
        <begin position="12"/>
        <end position="39"/>
    </location>
</feature>
<organism evidence="3 4">
    <name type="scientific">Heterodera trifolii</name>
    <dbReference type="NCBI Taxonomy" id="157864"/>
    <lineage>
        <taxon>Eukaryota</taxon>
        <taxon>Metazoa</taxon>
        <taxon>Ecdysozoa</taxon>
        <taxon>Nematoda</taxon>
        <taxon>Chromadorea</taxon>
        <taxon>Rhabditida</taxon>
        <taxon>Tylenchina</taxon>
        <taxon>Tylenchomorpha</taxon>
        <taxon>Tylenchoidea</taxon>
        <taxon>Heteroderidae</taxon>
        <taxon>Heteroderinae</taxon>
        <taxon>Heterodera</taxon>
    </lineage>
</organism>
<feature type="transmembrane region" description="Helical" evidence="2">
    <location>
        <begin position="91"/>
        <end position="113"/>
    </location>
</feature>
<feature type="transmembrane region" description="Helical" evidence="2">
    <location>
        <begin position="158"/>
        <end position="181"/>
    </location>
</feature>
<dbReference type="InterPro" id="IPR004151">
    <property type="entry name" value="7TM_GPCR_serpentine_rcpt_Sre"/>
</dbReference>
<feature type="transmembrane region" description="Helical" evidence="2">
    <location>
        <begin position="51"/>
        <end position="71"/>
    </location>
</feature>
<evidence type="ECO:0008006" key="5">
    <source>
        <dbReference type="Google" id="ProtNLM"/>
    </source>
</evidence>
<sequence>MSSSPSAAVFIFAYSLFSVEMITCFAVLAIAFLNLAVIVPTKLLHLNLKSILITQTVATMIFVGDRTIMLVHKLLFSNNLFAPADMTLQTIMTFISIYKNVLGHVLFVERFLATVRTKSYQNIPKLYFFIAWFSITFIIAFVNTVTNGESWTVTEFTFITSIFFTVLCLVEFIVITLIGYYNRTKYCNQLQNAGLQNYTIAQRYEIAENVKTSQQLLPTFFGLFLSNLALSMNYVIMWFKILNKDYQISICFAILICVNTIIAGVIELTVITHHPLLKRRFLRLLKMVSNFRRNRIDTVPPIAVELNGIGCKKNENETTEHFKMLQQAWNK</sequence>
<reference evidence="3 4" key="1">
    <citation type="submission" date="2024-10" db="EMBL/GenBank/DDBJ databases">
        <authorList>
            <person name="Kim D."/>
        </authorList>
    </citation>
    <scope>NUCLEOTIDE SEQUENCE [LARGE SCALE GENOMIC DNA]</scope>
    <source>
        <strain evidence="3">BH-2024</strain>
    </source>
</reference>
<protein>
    <recommendedName>
        <fullName evidence="5">Gustatory receptor</fullName>
    </recommendedName>
</protein>
<keyword evidence="2" id="KW-1133">Transmembrane helix</keyword>
<evidence type="ECO:0000256" key="2">
    <source>
        <dbReference type="SAM" id="Phobius"/>
    </source>
</evidence>
<comment type="similarity">
    <text evidence="1">Belongs to the nematode receptor-like protein sre family.</text>
</comment>
<gene>
    <name evidence="3" type="ORF">niasHT_013230</name>
</gene>
<feature type="transmembrane region" description="Helical" evidence="2">
    <location>
        <begin position="125"/>
        <end position="146"/>
    </location>
</feature>
<dbReference type="PANTHER" id="PTHR47521">
    <property type="entry name" value="SERPENTINE RECEPTOR, CLASS E (EPSILON)-RELATED"/>
    <property type="match status" value="1"/>
</dbReference>
<evidence type="ECO:0000313" key="4">
    <source>
        <dbReference type="Proteomes" id="UP001620626"/>
    </source>
</evidence>
<feature type="transmembrane region" description="Helical" evidence="2">
    <location>
        <begin position="220"/>
        <end position="241"/>
    </location>
</feature>
<dbReference type="InterPro" id="IPR052860">
    <property type="entry name" value="NRL-GPCR1"/>
</dbReference>
<keyword evidence="4" id="KW-1185">Reference proteome</keyword>
<dbReference type="PANTHER" id="PTHR47521:SF7">
    <property type="entry name" value="SERPENTINE RECEPTOR CLASS EPSILON-6"/>
    <property type="match status" value="1"/>
</dbReference>
<dbReference type="AlphaFoldDB" id="A0ABD2KXD0"/>
<keyword evidence="2" id="KW-0472">Membrane</keyword>
<comment type="caution">
    <text evidence="3">The sequence shown here is derived from an EMBL/GenBank/DDBJ whole genome shotgun (WGS) entry which is preliminary data.</text>
</comment>
<evidence type="ECO:0000256" key="1">
    <source>
        <dbReference type="ARBA" id="ARBA00006803"/>
    </source>
</evidence>
<proteinExistence type="inferred from homology"/>
<evidence type="ECO:0000313" key="3">
    <source>
        <dbReference type="EMBL" id="KAL3107581.1"/>
    </source>
</evidence>
<dbReference type="EMBL" id="JBICBT010000614">
    <property type="protein sequence ID" value="KAL3107581.1"/>
    <property type="molecule type" value="Genomic_DNA"/>
</dbReference>
<keyword evidence="2" id="KW-0812">Transmembrane</keyword>